<gene>
    <name evidence="2" type="primary">spoIIIAF</name>
    <name evidence="2" type="ORF">KS419_10690</name>
</gene>
<dbReference type="EMBL" id="JAHQCS010000095">
    <property type="protein sequence ID" value="MBU9712209.1"/>
    <property type="molecule type" value="Genomic_DNA"/>
</dbReference>
<dbReference type="RefSeq" id="WP_217066399.1">
    <property type="nucleotide sequence ID" value="NZ_JAHQCS010000095.1"/>
</dbReference>
<keyword evidence="3" id="KW-1185">Reference proteome</keyword>
<organism evidence="2 3">
    <name type="scientific">Evansella tamaricis</name>
    <dbReference type="NCBI Taxonomy" id="2069301"/>
    <lineage>
        <taxon>Bacteria</taxon>
        <taxon>Bacillati</taxon>
        <taxon>Bacillota</taxon>
        <taxon>Bacilli</taxon>
        <taxon>Bacillales</taxon>
        <taxon>Bacillaceae</taxon>
        <taxon>Evansella</taxon>
    </lineage>
</organism>
<feature type="transmembrane region" description="Helical" evidence="1">
    <location>
        <begin position="36"/>
        <end position="54"/>
    </location>
</feature>
<evidence type="ECO:0000256" key="1">
    <source>
        <dbReference type="SAM" id="Phobius"/>
    </source>
</evidence>
<keyword evidence="1" id="KW-0812">Transmembrane</keyword>
<dbReference type="Pfam" id="PF09581">
    <property type="entry name" value="Spore_III_AF"/>
    <property type="match status" value="1"/>
</dbReference>
<comment type="caution">
    <text evidence="2">The sequence shown here is derived from an EMBL/GenBank/DDBJ whole genome shotgun (WGS) entry which is preliminary data.</text>
</comment>
<sequence>MGVITAWITNIILLILFASILELLLPNSKMQRYVKLVVGLMLLMVMLQPLLSIFQEDPEEWLAEISNWTDDTSIEETAAMESKKMDIEQEYLAYTSEQVAVQLKEQASVELMERFEVVLSDVIITFESMDNFEQVLENPLEYLSAVYVKLHPEGEEKQEDEVGIVSIEPVKIEREASNEDKDSESHEEITSFLSEHWAIPKEILHVEMKGGEA</sequence>
<dbReference type="InterPro" id="IPR014245">
    <property type="entry name" value="Spore_III_AF"/>
</dbReference>
<accession>A0ABS6JG74</accession>
<keyword evidence="1" id="KW-1133">Transmembrane helix</keyword>
<proteinExistence type="predicted"/>
<evidence type="ECO:0000313" key="2">
    <source>
        <dbReference type="EMBL" id="MBU9712209.1"/>
    </source>
</evidence>
<protein>
    <submittedName>
        <fullName evidence="2">Stage III sporulation protein AF</fullName>
    </submittedName>
</protein>
<keyword evidence="1" id="KW-0472">Membrane</keyword>
<evidence type="ECO:0000313" key="3">
    <source>
        <dbReference type="Proteomes" id="UP000784880"/>
    </source>
</evidence>
<feature type="transmembrane region" description="Helical" evidence="1">
    <location>
        <begin position="6"/>
        <end position="24"/>
    </location>
</feature>
<dbReference type="Proteomes" id="UP000784880">
    <property type="component" value="Unassembled WGS sequence"/>
</dbReference>
<reference evidence="2 3" key="1">
    <citation type="submission" date="2021-06" db="EMBL/GenBank/DDBJ databases">
        <title>Bacillus sp. RD4P76, an endophyte from a halophyte.</title>
        <authorList>
            <person name="Sun J.-Q."/>
        </authorList>
    </citation>
    <scope>NUCLEOTIDE SEQUENCE [LARGE SCALE GENOMIC DNA]</scope>
    <source>
        <strain evidence="2 3">CGMCC 1.15917</strain>
    </source>
</reference>
<dbReference type="NCBIfam" id="TIGR02896">
    <property type="entry name" value="spore_III_AF"/>
    <property type="match status" value="1"/>
</dbReference>
<name>A0ABS6JG74_9BACI</name>